<reference evidence="4" key="1">
    <citation type="journal article" date="2019" name="Int. J. Syst. Evol. Microbiol.">
        <title>The Global Catalogue of Microorganisms (GCM) 10K type strain sequencing project: providing services to taxonomists for standard genome sequencing and annotation.</title>
        <authorList>
            <consortium name="The Broad Institute Genomics Platform"/>
            <consortium name="The Broad Institute Genome Sequencing Center for Infectious Disease"/>
            <person name="Wu L."/>
            <person name="Ma J."/>
        </authorList>
    </citation>
    <scope>NUCLEOTIDE SEQUENCE [LARGE SCALE GENOMIC DNA]</scope>
    <source>
        <strain evidence="4">JCM 18459</strain>
    </source>
</reference>
<feature type="transmembrane region" description="Helical" evidence="2">
    <location>
        <begin position="146"/>
        <end position="169"/>
    </location>
</feature>
<comment type="caution">
    <text evidence="3">The sequence shown here is derived from an EMBL/GenBank/DDBJ whole genome shotgun (WGS) entry which is preliminary data.</text>
</comment>
<keyword evidence="2" id="KW-1133">Transmembrane helix</keyword>
<dbReference type="EMBL" id="BAABKG010000002">
    <property type="protein sequence ID" value="GAA5145967.1"/>
    <property type="molecule type" value="Genomic_DNA"/>
</dbReference>
<evidence type="ECO:0000256" key="2">
    <source>
        <dbReference type="SAM" id="Phobius"/>
    </source>
</evidence>
<feature type="transmembrane region" description="Helical" evidence="2">
    <location>
        <begin position="32"/>
        <end position="53"/>
    </location>
</feature>
<evidence type="ECO:0000313" key="4">
    <source>
        <dbReference type="Proteomes" id="UP001500221"/>
    </source>
</evidence>
<gene>
    <name evidence="3" type="ORF">GCM10023340_16170</name>
</gene>
<feature type="transmembrane region" description="Helical" evidence="2">
    <location>
        <begin position="6"/>
        <end position="25"/>
    </location>
</feature>
<evidence type="ECO:0008006" key="5">
    <source>
        <dbReference type="Google" id="ProtNLM"/>
    </source>
</evidence>
<protein>
    <recommendedName>
        <fullName evidence="5">Integral membrane protein</fullName>
    </recommendedName>
</protein>
<dbReference type="Proteomes" id="UP001500221">
    <property type="component" value="Unassembled WGS sequence"/>
</dbReference>
<accession>A0ABP9PFZ8</accession>
<evidence type="ECO:0000256" key="1">
    <source>
        <dbReference type="SAM" id="MobiDB-lite"/>
    </source>
</evidence>
<name>A0ABP9PFZ8_9ACTN</name>
<feature type="compositionally biased region" description="Low complexity" evidence="1">
    <location>
        <begin position="175"/>
        <end position="187"/>
    </location>
</feature>
<sequence>MIVALIVVCEVAFWVLLGLGMLLRYPLRRRTAGAVVLALTPLVDVVLLVAAALDLSRGGAFETPHYLAAVYLGFSVAFGHRLVRWADVRFAHRFAGGPPPPPKPAKGSRERQAALWGEWLRVVLAAAVASAVLGLLALLADPDQRTAIVQSGGGVWVLVVLWLVGGPLWELPQRASRAQPSPAPAARGRGGSAAAAGGGRCDGSR</sequence>
<dbReference type="RefSeq" id="WP_345456706.1">
    <property type="nucleotide sequence ID" value="NZ_BAABKG010000002.1"/>
</dbReference>
<keyword evidence="2" id="KW-0812">Transmembrane</keyword>
<evidence type="ECO:0000313" key="3">
    <source>
        <dbReference type="EMBL" id="GAA5145967.1"/>
    </source>
</evidence>
<keyword evidence="2" id="KW-0472">Membrane</keyword>
<feature type="region of interest" description="Disordered" evidence="1">
    <location>
        <begin position="175"/>
        <end position="205"/>
    </location>
</feature>
<proteinExistence type="predicted"/>
<organism evidence="3 4">
    <name type="scientific">Nocardioides marinquilinus</name>
    <dbReference type="NCBI Taxonomy" id="1210400"/>
    <lineage>
        <taxon>Bacteria</taxon>
        <taxon>Bacillati</taxon>
        <taxon>Actinomycetota</taxon>
        <taxon>Actinomycetes</taxon>
        <taxon>Propionibacteriales</taxon>
        <taxon>Nocardioidaceae</taxon>
        <taxon>Nocardioides</taxon>
    </lineage>
</organism>
<feature type="compositionally biased region" description="Gly residues" evidence="1">
    <location>
        <begin position="188"/>
        <end position="205"/>
    </location>
</feature>
<feature type="transmembrane region" description="Helical" evidence="2">
    <location>
        <begin position="119"/>
        <end position="140"/>
    </location>
</feature>
<keyword evidence="4" id="KW-1185">Reference proteome</keyword>
<feature type="transmembrane region" description="Helical" evidence="2">
    <location>
        <begin position="65"/>
        <end position="83"/>
    </location>
</feature>